<dbReference type="EMBL" id="LHXR01000049">
    <property type="protein sequence ID" value="KXA97001.1"/>
    <property type="molecule type" value="Genomic_DNA"/>
</dbReference>
<feature type="domain" description="Uroporphyrinogen decarboxylase (URO-D)" evidence="1">
    <location>
        <begin position="196"/>
        <end position="394"/>
    </location>
</feature>
<comment type="caution">
    <text evidence="2">The sequence shown here is derived from an EMBL/GenBank/DDBJ whole genome shotgun (WGS) entry which is preliminary data.</text>
</comment>
<protein>
    <recommendedName>
        <fullName evidence="1">Uroporphyrinogen decarboxylase (URO-D) domain-containing protein</fullName>
    </recommendedName>
</protein>
<dbReference type="AlphaFoldDB" id="A0A133URY6"/>
<dbReference type="InterPro" id="IPR052024">
    <property type="entry name" value="Methanogen_methyltrans"/>
</dbReference>
<dbReference type="SUPFAM" id="SSF51726">
    <property type="entry name" value="UROD/MetE-like"/>
    <property type="match status" value="1"/>
</dbReference>
<dbReference type="InterPro" id="IPR038071">
    <property type="entry name" value="UROD/MetE-like_sf"/>
</dbReference>
<evidence type="ECO:0000313" key="3">
    <source>
        <dbReference type="Proteomes" id="UP000070463"/>
    </source>
</evidence>
<dbReference type="Gene3D" id="3.20.20.210">
    <property type="match status" value="1"/>
</dbReference>
<dbReference type="InterPro" id="IPR000257">
    <property type="entry name" value="Uroporphyrinogen_deCOase"/>
</dbReference>
<keyword evidence="3" id="KW-1185">Reference proteome</keyword>
<name>A0A133URY6_9EURY</name>
<accession>A0A133URY6</accession>
<dbReference type="PANTHER" id="PTHR47099:SF1">
    <property type="entry name" value="METHYLCOBAMIDE:COM METHYLTRANSFERASE MTBA"/>
    <property type="match status" value="1"/>
</dbReference>
<gene>
    <name evidence="2" type="ORF">AKJ37_03945</name>
</gene>
<dbReference type="PANTHER" id="PTHR47099">
    <property type="entry name" value="METHYLCOBAMIDE:COM METHYLTRANSFERASE MTBA"/>
    <property type="match status" value="1"/>
</dbReference>
<dbReference type="GO" id="GO:0004853">
    <property type="term" value="F:uroporphyrinogen decarboxylase activity"/>
    <property type="evidence" value="ECO:0007669"/>
    <property type="project" value="InterPro"/>
</dbReference>
<evidence type="ECO:0000259" key="1">
    <source>
        <dbReference type="Pfam" id="PF01208"/>
    </source>
</evidence>
<dbReference type="Proteomes" id="UP000070463">
    <property type="component" value="Unassembled WGS sequence"/>
</dbReference>
<sequence length="442" mass="50868">MKETSRDRILKTVNHKEPSELPVDLGSTPCTGITADALYDLNEYLGIDETVRIYDPMQWLSVPNDEVLEWVGTDAIATFLNGARPLPEESVGDVYEEYRRSEGKKYLKPKDVKIETDDDGNEYLFNVNGERMMKRSSNSYYFDDYPLDYTPLKNMDDMSEIEELPHSPLHREWTEADFERLEKNAKWLYENTDYALIASFGGSMFESPTHLRGYEQFLLDVKRNPDFVRGLERMLAEKYKSELEGFLGAIDDYVQIVMLADDMGSQENPLISPKDYEELIHPYMKEVYQYIKDNSDCYILRHSCGAIEPLLDYYIDLGVDILNPVQISAKGMEPEKLKEKYGDELTFWGGGADTQNILPKASPQKVKEHVKKNIEAFAPGGGYVFNQVHNIEPDSLSPFLLPPREVRPSKLTKEFRQLPAHCEYVLDRAVRPKATSWFTTLP</sequence>
<proteinExistence type="predicted"/>
<organism evidence="2 3">
    <name type="scientific">candidate division MSBL1 archaeon SCGC-AAA259I09</name>
    <dbReference type="NCBI Taxonomy" id="1698267"/>
    <lineage>
        <taxon>Archaea</taxon>
        <taxon>Methanobacteriati</taxon>
        <taxon>Methanobacteriota</taxon>
        <taxon>candidate division MSBL1</taxon>
    </lineage>
</organism>
<dbReference type="GO" id="GO:0006779">
    <property type="term" value="P:porphyrin-containing compound biosynthetic process"/>
    <property type="evidence" value="ECO:0007669"/>
    <property type="project" value="InterPro"/>
</dbReference>
<reference evidence="2 3" key="1">
    <citation type="journal article" date="2016" name="Sci. Rep.">
        <title>Metabolic traits of an uncultured archaeal lineage -MSBL1- from brine pools of the Red Sea.</title>
        <authorList>
            <person name="Mwirichia R."/>
            <person name="Alam I."/>
            <person name="Rashid M."/>
            <person name="Vinu M."/>
            <person name="Ba-Alawi W."/>
            <person name="Anthony Kamau A."/>
            <person name="Kamanda Ngugi D."/>
            <person name="Goker M."/>
            <person name="Klenk H.P."/>
            <person name="Bajic V."/>
            <person name="Stingl U."/>
        </authorList>
    </citation>
    <scope>NUCLEOTIDE SEQUENCE [LARGE SCALE GENOMIC DNA]</scope>
    <source>
        <strain evidence="2">SCGC-AAA259I09</strain>
    </source>
</reference>
<dbReference type="Pfam" id="PF01208">
    <property type="entry name" value="URO-D"/>
    <property type="match status" value="1"/>
</dbReference>
<evidence type="ECO:0000313" key="2">
    <source>
        <dbReference type="EMBL" id="KXA97001.1"/>
    </source>
</evidence>